<accession>A0A917LZA5</accession>
<dbReference type="Pfam" id="PF00924">
    <property type="entry name" value="MS_channel_2nd"/>
    <property type="match status" value="1"/>
</dbReference>
<gene>
    <name evidence="8" type="ORF">GCM10011585_06960</name>
</gene>
<evidence type="ECO:0000313" key="9">
    <source>
        <dbReference type="Proteomes" id="UP000647241"/>
    </source>
</evidence>
<dbReference type="Gene3D" id="2.30.30.60">
    <property type="match status" value="1"/>
</dbReference>
<dbReference type="AlphaFoldDB" id="A0A917LZA5"/>
<keyword evidence="3 6" id="KW-1133">Transmembrane helix</keyword>
<dbReference type="Gene3D" id="1.10.287.1260">
    <property type="match status" value="1"/>
</dbReference>
<dbReference type="InterPro" id="IPR010920">
    <property type="entry name" value="LSM_dom_sf"/>
</dbReference>
<organism evidence="8 9">
    <name type="scientific">Edaphobacter dinghuensis</name>
    <dbReference type="NCBI Taxonomy" id="1560005"/>
    <lineage>
        <taxon>Bacteria</taxon>
        <taxon>Pseudomonadati</taxon>
        <taxon>Acidobacteriota</taxon>
        <taxon>Terriglobia</taxon>
        <taxon>Terriglobales</taxon>
        <taxon>Acidobacteriaceae</taxon>
        <taxon>Edaphobacter</taxon>
    </lineage>
</organism>
<dbReference type="InterPro" id="IPR023408">
    <property type="entry name" value="MscS_beta-dom_sf"/>
</dbReference>
<sequence length="369" mass="41855">MNSIFHFKHAWFVAIFFFCATLVIANVVHYVLFRVLKRKENQKLGTGLGLQRYLGGPSRAIFLLTCVLLALPFLPVPDNIEKLLQHGFIMAMVLALGWFAVGCIYVLQAFMLRRYDITAANNIRARRIHTQFQVFRRMLITFVIVIDIGVLLWTFNDPRIWHYGSGLLASAGVATLVLAAAAKSTASNFLAGLQIALTEPIRIDDVVVVEGEWGRIEEITSSYVVLRIWDLRRLIIPLTFFIENSFANWTRESSDILGTAFLYVDYSIPVEALREQLNLIVKAAPQWDKKVCGLQVTNLSEHTMEIRCLVSSPDSGSSFDLRCLIREKMTAWIQQNYPSAFPTTRFASRPHSETRSQQSSNPHPMAQLD</sequence>
<dbReference type="RefSeq" id="WP_188552731.1">
    <property type="nucleotide sequence ID" value="NZ_BMGT01000001.1"/>
</dbReference>
<evidence type="ECO:0000256" key="4">
    <source>
        <dbReference type="ARBA" id="ARBA00023136"/>
    </source>
</evidence>
<proteinExistence type="predicted"/>
<feature type="transmembrane region" description="Helical" evidence="6">
    <location>
        <begin position="134"/>
        <end position="154"/>
    </location>
</feature>
<comment type="caution">
    <text evidence="8">The sequence shown here is derived from an EMBL/GenBank/DDBJ whole genome shotgun (WGS) entry which is preliminary data.</text>
</comment>
<protein>
    <submittedName>
        <fullName evidence="8">Mechanosensitive ion channel protein MscS</fullName>
    </submittedName>
</protein>
<dbReference type="GO" id="GO:0016020">
    <property type="term" value="C:membrane"/>
    <property type="evidence" value="ECO:0007669"/>
    <property type="project" value="UniProtKB-SubCell"/>
</dbReference>
<evidence type="ECO:0000259" key="7">
    <source>
        <dbReference type="Pfam" id="PF00924"/>
    </source>
</evidence>
<reference evidence="8" key="2">
    <citation type="submission" date="2020-09" db="EMBL/GenBank/DDBJ databases">
        <authorList>
            <person name="Sun Q."/>
            <person name="Zhou Y."/>
        </authorList>
    </citation>
    <scope>NUCLEOTIDE SEQUENCE</scope>
    <source>
        <strain evidence="8">CGMCC 1.12997</strain>
    </source>
</reference>
<feature type="transmembrane region" description="Helical" evidence="6">
    <location>
        <begin position="12"/>
        <end position="32"/>
    </location>
</feature>
<name>A0A917LZA5_9BACT</name>
<feature type="transmembrane region" description="Helical" evidence="6">
    <location>
        <begin position="86"/>
        <end position="107"/>
    </location>
</feature>
<keyword evidence="2 6" id="KW-0812">Transmembrane</keyword>
<keyword evidence="9" id="KW-1185">Reference proteome</keyword>
<evidence type="ECO:0000313" key="8">
    <source>
        <dbReference type="EMBL" id="GGG67644.1"/>
    </source>
</evidence>
<comment type="subcellular location">
    <subcellularLocation>
        <location evidence="1">Membrane</location>
    </subcellularLocation>
</comment>
<evidence type="ECO:0000256" key="3">
    <source>
        <dbReference type="ARBA" id="ARBA00022989"/>
    </source>
</evidence>
<evidence type="ECO:0000256" key="6">
    <source>
        <dbReference type="SAM" id="Phobius"/>
    </source>
</evidence>
<dbReference type="EMBL" id="BMGT01000001">
    <property type="protein sequence ID" value="GGG67644.1"/>
    <property type="molecule type" value="Genomic_DNA"/>
</dbReference>
<evidence type="ECO:0000256" key="1">
    <source>
        <dbReference type="ARBA" id="ARBA00004370"/>
    </source>
</evidence>
<dbReference type="PANTHER" id="PTHR30566">
    <property type="entry name" value="YNAI-RELATED MECHANOSENSITIVE ION CHANNEL"/>
    <property type="match status" value="1"/>
</dbReference>
<dbReference type="InterPro" id="IPR006685">
    <property type="entry name" value="MscS_channel_2nd"/>
</dbReference>
<feature type="domain" description="Mechanosensitive ion channel MscS" evidence="7">
    <location>
        <begin position="185"/>
        <end position="251"/>
    </location>
</feature>
<keyword evidence="4 6" id="KW-0472">Membrane</keyword>
<evidence type="ECO:0000256" key="5">
    <source>
        <dbReference type="SAM" id="MobiDB-lite"/>
    </source>
</evidence>
<feature type="region of interest" description="Disordered" evidence="5">
    <location>
        <begin position="344"/>
        <end position="369"/>
    </location>
</feature>
<dbReference type="Proteomes" id="UP000647241">
    <property type="component" value="Unassembled WGS sequence"/>
</dbReference>
<dbReference type="PANTHER" id="PTHR30566:SF25">
    <property type="entry name" value="INNER MEMBRANE PROTEIN"/>
    <property type="match status" value="1"/>
</dbReference>
<evidence type="ECO:0000256" key="2">
    <source>
        <dbReference type="ARBA" id="ARBA00022692"/>
    </source>
</evidence>
<reference evidence="8" key="1">
    <citation type="journal article" date="2014" name="Int. J. Syst. Evol. Microbiol.">
        <title>Complete genome sequence of Corynebacterium casei LMG S-19264T (=DSM 44701T), isolated from a smear-ripened cheese.</title>
        <authorList>
            <consortium name="US DOE Joint Genome Institute (JGI-PGF)"/>
            <person name="Walter F."/>
            <person name="Albersmeier A."/>
            <person name="Kalinowski J."/>
            <person name="Ruckert C."/>
        </authorList>
    </citation>
    <scope>NUCLEOTIDE SEQUENCE</scope>
    <source>
        <strain evidence="8">CGMCC 1.12997</strain>
    </source>
</reference>
<feature type="transmembrane region" description="Helical" evidence="6">
    <location>
        <begin position="53"/>
        <end position="74"/>
    </location>
</feature>
<dbReference type="GO" id="GO:0008381">
    <property type="term" value="F:mechanosensitive monoatomic ion channel activity"/>
    <property type="evidence" value="ECO:0007669"/>
    <property type="project" value="UniProtKB-ARBA"/>
</dbReference>
<feature type="transmembrane region" description="Helical" evidence="6">
    <location>
        <begin position="160"/>
        <end position="181"/>
    </location>
</feature>
<dbReference type="SUPFAM" id="SSF50182">
    <property type="entry name" value="Sm-like ribonucleoproteins"/>
    <property type="match status" value="1"/>
</dbReference>